<gene>
    <name evidence="3" type="ORF">N7G274_001852</name>
</gene>
<sequence>MAPMGGGKEKLGPRASFTRHMVRDSIAKLLTRLHKEGKLSKLPGFEDVTPPDSGVFKSDELPPRPEAESQDLPAGTKVCIVGAGISGLYAALILDHLGIPYDILEAADRPGGRILTHYFSTRKHDYYDIGAMRFPNVPPMERTYDLFKRTNVPLINYYLKGKKTPKRYNGITVFPDEAGDFPTKGDPFRVSESNGGSVPDDRIDTISTVMEDAFRELRDAIRKGNEESFKLFEKYDDLTVRDYLSQEMGLDFHTIQWLEETDSATGLFDTAYTEAVMDSIAFDYFDDLDEEWKSVEGGTNLVTQAVVDMIKTKPRYNKRVTRMAIDRNANSAEMMVVTTNYDDEPRRYATIINTTTLACLQRVDTTDLELSPTVKIATRTLHYDSSTKVAIKFDNPWWISKFGITEGGVANTDLPIRVCVYPSYNIHDKLDEPAILLCTYTWSQDATRIGSLVNLDSPRGEDELKGLMLYNLARLHSTGSDFEEVYSMIKRSYITHHGFDWAMDDFSSGAFALFGPGQFRSLYPHLVRPAADSRFHIVGEAASANHAWIVGSIESAYRGVWNFLERFKAYDLQQKMIEEWDTIPELETGKDGFAHLLVMLGMLTPEQLAKGEKMVAMETTS</sequence>
<dbReference type="SUPFAM" id="SSF54373">
    <property type="entry name" value="FAD-linked reductases, C-terminal domain"/>
    <property type="match status" value="1"/>
</dbReference>
<feature type="domain" description="Amine oxidase" evidence="2">
    <location>
        <begin position="85"/>
        <end position="558"/>
    </location>
</feature>
<dbReference type="Proteomes" id="UP001590950">
    <property type="component" value="Unassembled WGS sequence"/>
</dbReference>
<reference evidence="3 4" key="1">
    <citation type="submission" date="2024-09" db="EMBL/GenBank/DDBJ databases">
        <title>Rethinking Asexuality: The Enigmatic Case of Functional Sexual Genes in Lepraria (Stereocaulaceae).</title>
        <authorList>
            <person name="Doellman M."/>
            <person name="Sun Y."/>
            <person name="Barcenas-Pena A."/>
            <person name="Lumbsch H.T."/>
            <person name="Grewe F."/>
        </authorList>
    </citation>
    <scope>NUCLEOTIDE SEQUENCE [LARGE SCALE GENOMIC DNA]</scope>
    <source>
        <strain evidence="3 4">Mercado 3170</strain>
    </source>
</reference>
<evidence type="ECO:0000256" key="1">
    <source>
        <dbReference type="SAM" id="MobiDB-lite"/>
    </source>
</evidence>
<organism evidence="3 4">
    <name type="scientific">Stereocaulon virgatum</name>
    <dbReference type="NCBI Taxonomy" id="373712"/>
    <lineage>
        <taxon>Eukaryota</taxon>
        <taxon>Fungi</taxon>
        <taxon>Dikarya</taxon>
        <taxon>Ascomycota</taxon>
        <taxon>Pezizomycotina</taxon>
        <taxon>Lecanoromycetes</taxon>
        <taxon>OSLEUM clade</taxon>
        <taxon>Lecanoromycetidae</taxon>
        <taxon>Lecanorales</taxon>
        <taxon>Lecanorineae</taxon>
        <taxon>Stereocaulaceae</taxon>
        <taxon>Stereocaulon</taxon>
    </lineage>
</organism>
<feature type="compositionally biased region" description="Basic and acidic residues" evidence="1">
    <location>
        <begin position="57"/>
        <end position="67"/>
    </location>
</feature>
<dbReference type="Gene3D" id="3.90.660.10">
    <property type="match status" value="1"/>
</dbReference>
<dbReference type="InterPro" id="IPR050281">
    <property type="entry name" value="Flavin_monoamine_oxidase"/>
</dbReference>
<dbReference type="Pfam" id="PF01593">
    <property type="entry name" value="Amino_oxidase"/>
    <property type="match status" value="1"/>
</dbReference>
<name>A0ABR4ALN4_9LECA</name>
<evidence type="ECO:0000313" key="4">
    <source>
        <dbReference type="Proteomes" id="UP001590950"/>
    </source>
</evidence>
<comment type="caution">
    <text evidence="3">The sequence shown here is derived from an EMBL/GenBank/DDBJ whole genome shotgun (WGS) entry which is preliminary data.</text>
</comment>
<dbReference type="EMBL" id="JBEFKJ010000004">
    <property type="protein sequence ID" value="KAL2046405.1"/>
    <property type="molecule type" value="Genomic_DNA"/>
</dbReference>
<protein>
    <recommendedName>
        <fullName evidence="2">Amine oxidase domain-containing protein</fullName>
    </recommendedName>
</protein>
<dbReference type="Gene3D" id="1.10.405.10">
    <property type="entry name" value="Guanine Nucleotide Dissociation Inhibitor, domain 1"/>
    <property type="match status" value="1"/>
</dbReference>
<proteinExistence type="predicted"/>
<evidence type="ECO:0000259" key="2">
    <source>
        <dbReference type="Pfam" id="PF01593"/>
    </source>
</evidence>
<dbReference type="InterPro" id="IPR002937">
    <property type="entry name" value="Amino_oxidase"/>
</dbReference>
<dbReference type="Gene3D" id="3.50.50.60">
    <property type="entry name" value="FAD/NAD(P)-binding domain"/>
    <property type="match status" value="1"/>
</dbReference>
<dbReference type="PANTHER" id="PTHR10742">
    <property type="entry name" value="FLAVIN MONOAMINE OXIDASE"/>
    <property type="match status" value="1"/>
</dbReference>
<dbReference type="Gene3D" id="1.10.10.1620">
    <property type="match status" value="1"/>
</dbReference>
<dbReference type="PANTHER" id="PTHR10742:SF342">
    <property type="entry name" value="AMINE OXIDASE"/>
    <property type="match status" value="1"/>
</dbReference>
<accession>A0ABR4ALN4</accession>
<dbReference type="SUPFAM" id="SSF51905">
    <property type="entry name" value="FAD/NAD(P)-binding domain"/>
    <property type="match status" value="1"/>
</dbReference>
<evidence type="ECO:0000313" key="3">
    <source>
        <dbReference type="EMBL" id="KAL2046405.1"/>
    </source>
</evidence>
<feature type="region of interest" description="Disordered" evidence="1">
    <location>
        <begin position="41"/>
        <end position="70"/>
    </location>
</feature>
<keyword evidence="4" id="KW-1185">Reference proteome</keyword>
<dbReference type="InterPro" id="IPR036188">
    <property type="entry name" value="FAD/NAD-bd_sf"/>
</dbReference>